<reference evidence="7" key="2">
    <citation type="submission" date="2021-03" db="UniProtKB">
        <authorList>
            <consortium name="EnsemblPlants"/>
        </authorList>
    </citation>
    <scope>IDENTIFICATION</scope>
</reference>
<evidence type="ECO:0000256" key="5">
    <source>
        <dbReference type="RuleBase" id="RU003682"/>
    </source>
</evidence>
<protein>
    <recommendedName>
        <fullName evidence="6">Fe2OG dioxygenase domain-containing protein</fullName>
    </recommendedName>
</protein>
<dbReference type="OMA" id="RRACHEW"/>
<dbReference type="GO" id="GO:0051213">
    <property type="term" value="F:dioxygenase activity"/>
    <property type="evidence" value="ECO:0007669"/>
    <property type="project" value="UniProtKB-ARBA"/>
</dbReference>
<dbReference type="FunFam" id="2.60.120.330:FF:000080">
    <property type="entry name" value="Uncharacterized protein"/>
    <property type="match status" value="1"/>
</dbReference>
<evidence type="ECO:0000313" key="7">
    <source>
        <dbReference type="EnsemblPlants" id="cds.evm.model.07.48"/>
    </source>
</evidence>
<keyword evidence="2 5" id="KW-0479">Metal-binding</keyword>
<comment type="similarity">
    <text evidence="1 5">Belongs to the iron/ascorbate-dependent oxidoreductase family.</text>
</comment>
<dbReference type="PROSITE" id="PS51471">
    <property type="entry name" value="FE2OG_OXY"/>
    <property type="match status" value="1"/>
</dbReference>
<reference evidence="7" key="1">
    <citation type="submission" date="2018-11" db="EMBL/GenBank/DDBJ databases">
        <authorList>
            <person name="Grassa J C."/>
        </authorList>
    </citation>
    <scope>NUCLEOTIDE SEQUENCE [LARGE SCALE GENOMIC DNA]</scope>
</reference>
<evidence type="ECO:0000256" key="1">
    <source>
        <dbReference type="ARBA" id="ARBA00008056"/>
    </source>
</evidence>
<dbReference type="AlphaFoldDB" id="A0A803Q574"/>
<dbReference type="Proteomes" id="UP000596661">
    <property type="component" value="Chromosome 7"/>
</dbReference>
<organism evidence="7 8">
    <name type="scientific">Cannabis sativa</name>
    <name type="common">Hemp</name>
    <name type="synonym">Marijuana</name>
    <dbReference type="NCBI Taxonomy" id="3483"/>
    <lineage>
        <taxon>Eukaryota</taxon>
        <taxon>Viridiplantae</taxon>
        <taxon>Streptophyta</taxon>
        <taxon>Embryophyta</taxon>
        <taxon>Tracheophyta</taxon>
        <taxon>Spermatophyta</taxon>
        <taxon>Magnoliopsida</taxon>
        <taxon>eudicotyledons</taxon>
        <taxon>Gunneridae</taxon>
        <taxon>Pentapetalae</taxon>
        <taxon>rosids</taxon>
        <taxon>fabids</taxon>
        <taxon>Rosales</taxon>
        <taxon>Cannabaceae</taxon>
        <taxon>Cannabis</taxon>
    </lineage>
</organism>
<dbReference type="InterPro" id="IPR044861">
    <property type="entry name" value="IPNS-like_FE2OG_OXY"/>
</dbReference>
<dbReference type="SUPFAM" id="SSF51197">
    <property type="entry name" value="Clavaminate synthase-like"/>
    <property type="match status" value="1"/>
</dbReference>
<evidence type="ECO:0000256" key="2">
    <source>
        <dbReference type="ARBA" id="ARBA00022723"/>
    </source>
</evidence>
<dbReference type="PANTHER" id="PTHR10209">
    <property type="entry name" value="OXIDOREDUCTASE, 2OG-FE II OXYGENASE FAMILY PROTEIN"/>
    <property type="match status" value="1"/>
</dbReference>
<dbReference type="Pfam" id="PF14226">
    <property type="entry name" value="DIOX_N"/>
    <property type="match status" value="1"/>
</dbReference>
<evidence type="ECO:0000256" key="4">
    <source>
        <dbReference type="ARBA" id="ARBA00023004"/>
    </source>
</evidence>
<keyword evidence="3 5" id="KW-0560">Oxidoreductase</keyword>
<dbReference type="InterPro" id="IPR027443">
    <property type="entry name" value="IPNS-like_sf"/>
</dbReference>
<sequence>MNGEEENFLFETCAKWAQHMSTPLLCNFVPIASNGMTSNSDTYDRKIELKALDDAKTGVKGLVDAGIENIPRIFRHQNTKDPTFIHHHQPISGDGESIPIIDLEESSGSKRGDVVDQVRRSCEEWGFFQVVNHGIPVNVLERMIEGVREFHELDGEVKKEWDIIIEYSKKVKRLGFILFELISEALGLSTNHLIEMGCGDGLISFGHYYPPCPQPELVLGTTEHTDSSFFTILLQDQLGGLQVLHQDHWYNVTPIPGALVINLGDLMQLISNDKFISVTHRVVAKNVGPRISIASFFRTYGQQEMSSRVYGPLKELISEQNPPHYKETSVKDFVTHYYMKGLNGISALEHLKL</sequence>
<dbReference type="Pfam" id="PF03171">
    <property type="entry name" value="2OG-FeII_Oxy"/>
    <property type="match status" value="1"/>
</dbReference>
<proteinExistence type="inferred from homology"/>
<keyword evidence="8" id="KW-1185">Reference proteome</keyword>
<keyword evidence="4 5" id="KW-0408">Iron</keyword>
<dbReference type="GO" id="GO:0046872">
    <property type="term" value="F:metal ion binding"/>
    <property type="evidence" value="ECO:0007669"/>
    <property type="project" value="UniProtKB-KW"/>
</dbReference>
<dbReference type="InterPro" id="IPR026992">
    <property type="entry name" value="DIOX_N"/>
</dbReference>
<dbReference type="PANTHER" id="PTHR10209:SF884">
    <property type="entry name" value="1-AMINOCYCLOPROPANE-1-CARBOXYLATE OXIDASE HOMOLOG 1-LIKE"/>
    <property type="match status" value="1"/>
</dbReference>
<dbReference type="EnsemblPlants" id="evm.model.07.48">
    <property type="protein sequence ID" value="cds.evm.model.07.48"/>
    <property type="gene ID" value="evm.TU.07.48"/>
</dbReference>
<dbReference type="Gramene" id="evm.model.07.48">
    <property type="protein sequence ID" value="cds.evm.model.07.48"/>
    <property type="gene ID" value="evm.TU.07.48"/>
</dbReference>
<accession>A0A803Q574</accession>
<dbReference type="EMBL" id="UZAU01000626">
    <property type="status" value="NOT_ANNOTATED_CDS"/>
    <property type="molecule type" value="Genomic_DNA"/>
</dbReference>
<dbReference type="Gene3D" id="2.60.120.330">
    <property type="entry name" value="B-lactam Antibiotic, Isopenicillin N Synthase, Chain"/>
    <property type="match status" value="2"/>
</dbReference>
<dbReference type="InterPro" id="IPR005123">
    <property type="entry name" value="Oxoglu/Fe-dep_dioxygenase_dom"/>
</dbReference>
<name>A0A803Q574_CANSA</name>
<feature type="domain" description="Fe2OG dioxygenase" evidence="6">
    <location>
        <begin position="198"/>
        <end position="299"/>
    </location>
</feature>
<evidence type="ECO:0000313" key="8">
    <source>
        <dbReference type="Proteomes" id="UP000596661"/>
    </source>
</evidence>
<evidence type="ECO:0000259" key="6">
    <source>
        <dbReference type="PROSITE" id="PS51471"/>
    </source>
</evidence>
<evidence type="ECO:0000256" key="3">
    <source>
        <dbReference type="ARBA" id="ARBA00023002"/>
    </source>
</evidence>